<evidence type="ECO:0000259" key="8">
    <source>
        <dbReference type="Pfam" id="PF02706"/>
    </source>
</evidence>
<evidence type="ECO:0000256" key="7">
    <source>
        <dbReference type="SAM" id="Phobius"/>
    </source>
</evidence>
<protein>
    <submittedName>
        <fullName evidence="9">GumC family protein</fullName>
    </submittedName>
</protein>
<evidence type="ECO:0000313" key="10">
    <source>
        <dbReference type="Proteomes" id="UP001557465"/>
    </source>
</evidence>
<keyword evidence="5 7" id="KW-0472">Membrane</keyword>
<dbReference type="EMBL" id="JBFRYC010000002">
    <property type="protein sequence ID" value="MEX1660900.1"/>
    <property type="molecule type" value="Genomic_DNA"/>
</dbReference>
<keyword evidence="3 7" id="KW-0812">Transmembrane</keyword>
<dbReference type="RefSeq" id="WP_368391089.1">
    <property type="nucleotide sequence ID" value="NZ_JBFRYC010000002.1"/>
</dbReference>
<keyword evidence="10" id="KW-1185">Reference proteome</keyword>
<evidence type="ECO:0000256" key="5">
    <source>
        <dbReference type="ARBA" id="ARBA00023136"/>
    </source>
</evidence>
<gene>
    <name evidence="9" type="ORF">AB4874_04445</name>
</gene>
<comment type="caution">
    <text evidence="9">The sequence shown here is derived from an EMBL/GenBank/DDBJ whole genome shotgun (WGS) entry which is preliminary data.</text>
</comment>
<accession>A0ABV3TH99</accession>
<dbReference type="PANTHER" id="PTHR32309">
    <property type="entry name" value="TYROSINE-PROTEIN KINASE"/>
    <property type="match status" value="1"/>
</dbReference>
<dbReference type="InterPro" id="IPR003856">
    <property type="entry name" value="LPS_length_determ_N"/>
</dbReference>
<dbReference type="SUPFAM" id="SSF52540">
    <property type="entry name" value="P-loop containing nucleoside triphosphate hydrolases"/>
    <property type="match status" value="1"/>
</dbReference>
<dbReference type="PANTHER" id="PTHR32309:SF13">
    <property type="entry name" value="FERRIC ENTEROBACTIN TRANSPORT PROTEIN FEPE"/>
    <property type="match status" value="1"/>
</dbReference>
<keyword evidence="6" id="KW-0175">Coiled coil</keyword>
<evidence type="ECO:0000256" key="4">
    <source>
        <dbReference type="ARBA" id="ARBA00022989"/>
    </source>
</evidence>
<comment type="subcellular location">
    <subcellularLocation>
        <location evidence="1">Cell membrane</location>
        <topology evidence="1">Multi-pass membrane protein</topology>
    </subcellularLocation>
</comment>
<feature type="coiled-coil region" evidence="6">
    <location>
        <begin position="214"/>
        <end position="241"/>
    </location>
</feature>
<evidence type="ECO:0000313" key="9">
    <source>
        <dbReference type="EMBL" id="MEX1660900.1"/>
    </source>
</evidence>
<dbReference type="Gene3D" id="3.40.50.300">
    <property type="entry name" value="P-loop containing nucleotide triphosphate hydrolases"/>
    <property type="match status" value="1"/>
</dbReference>
<evidence type="ECO:0000256" key="1">
    <source>
        <dbReference type="ARBA" id="ARBA00004651"/>
    </source>
</evidence>
<reference evidence="9 10" key="1">
    <citation type="journal article" date="2011" name="Int. J. Syst. Evol. Microbiol.">
        <title>Zhongshania antarctica gen. nov., sp. nov. and Zhongshania guokunii sp. nov., gammaproteobacteria respectively isolated from coastal attached (fast) ice and surface seawater of the Antarctic.</title>
        <authorList>
            <person name="Li H.J."/>
            <person name="Zhang X.Y."/>
            <person name="Chen C.X."/>
            <person name="Zhang Y.J."/>
            <person name="Gao Z.M."/>
            <person name="Yu Y."/>
            <person name="Chen X.L."/>
            <person name="Chen B."/>
            <person name="Zhang Y.Z."/>
        </authorList>
    </citation>
    <scope>NUCLEOTIDE SEQUENCE [LARGE SCALE GENOMIC DNA]</scope>
    <source>
        <strain evidence="9 10">15-R06ZXC-3</strain>
    </source>
</reference>
<feature type="domain" description="Polysaccharide chain length determinant N-terminal" evidence="8">
    <location>
        <begin position="26"/>
        <end position="108"/>
    </location>
</feature>
<dbReference type="Pfam" id="PF02706">
    <property type="entry name" value="Wzz"/>
    <property type="match status" value="1"/>
</dbReference>
<evidence type="ECO:0000256" key="2">
    <source>
        <dbReference type="ARBA" id="ARBA00022475"/>
    </source>
</evidence>
<keyword evidence="2" id="KW-1003">Cell membrane</keyword>
<evidence type="ECO:0000256" key="3">
    <source>
        <dbReference type="ARBA" id="ARBA00022692"/>
    </source>
</evidence>
<sequence>MNQLQHNRHAPLTFAAPDPAMPREADFDLSAMLRMIRRNVRFIGAITALLTLAALPFIIAIDPVYRAQARFLIHPTLAVETNKDAAAPDLSDEVERLRSRVIADQVIARFDLAALPAFNPKAKPPSAIQSTVTELKSALSVTATPNSQPLGTQERILASYYQHLSVWHETKSQVVQISFSAPTPELAAEVPNAMISIYLADREAKHRQRVSAALELLDGQIAEQKDNVAKAAAEVQAYQVESGVTSVGRAETLEQSRIILVNEQLSDIQRQSSELHGKLRSVEAALAGDGGISPDEPEVISDLRKALQLRKRALAQLTASYGDAYGGVLTERAHVIEIENSIRDELTAWAASMRAQIGQLNDDQATLTKNRNTLEGTLSKTTVAELNLINLIRRADAQREILDGYEGQRRQLAARLAQPALDLEMIAPATPPLWPEGRGRKVYLLFTMLAAGLFALTLAGARDLTDRSARSHLQFEDDPDIIDAGMLPILRRRGKTRTADRHLKMALNATIRVIATQEGGALPRSLMVTPVQANDGARFVGYELARELVASGQGVLVIDTLGPTQPWFAKWLPRKLRLRLKSANPGRKGFAEHLREGTDLTELVVTGRATGLRVLQRGNGVIPPLDDALAIRSILKYASTYRLMAIFICPPALSSASTTKIASVMEQVLVVIGWGHSPQEAVRATADHLQMAGVDRVLTVLNRVDARRQALYPFGDGTAFAHAARADAW</sequence>
<proteinExistence type="predicted"/>
<dbReference type="InterPro" id="IPR027417">
    <property type="entry name" value="P-loop_NTPase"/>
</dbReference>
<dbReference type="InterPro" id="IPR050445">
    <property type="entry name" value="Bact_polysacc_biosynth/exp"/>
</dbReference>
<dbReference type="Proteomes" id="UP001557465">
    <property type="component" value="Unassembled WGS sequence"/>
</dbReference>
<evidence type="ECO:0000256" key="6">
    <source>
        <dbReference type="SAM" id="Coils"/>
    </source>
</evidence>
<feature type="transmembrane region" description="Helical" evidence="7">
    <location>
        <begin position="42"/>
        <end position="61"/>
    </location>
</feature>
<keyword evidence="4 7" id="KW-1133">Transmembrane helix</keyword>
<name>A0ABV3TH99_9RHOB</name>
<organism evidence="9 10">
    <name type="scientific">Thioclava arctica</name>
    <dbReference type="NCBI Taxonomy" id="3238301"/>
    <lineage>
        <taxon>Bacteria</taxon>
        <taxon>Pseudomonadati</taxon>
        <taxon>Pseudomonadota</taxon>
        <taxon>Alphaproteobacteria</taxon>
        <taxon>Rhodobacterales</taxon>
        <taxon>Paracoccaceae</taxon>
        <taxon>Thioclava</taxon>
    </lineage>
</organism>